<dbReference type="EMBL" id="CAJNOG010001041">
    <property type="protein sequence ID" value="CAF1401290.1"/>
    <property type="molecule type" value="Genomic_DNA"/>
</dbReference>
<dbReference type="SMART" id="SM00028">
    <property type="entry name" value="TPR"/>
    <property type="match status" value="2"/>
</dbReference>
<dbReference type="InterPro" id="IPR011990">
    <property type="entry name" value="TPR-like_helical_dom_sf"/>
</dbReference>
<dbReference type="InterPro" id="IPR019734">
    <property type="entry name" value="TPR_rpt"/>
</dbReference>
<feature type="repeat" description="TPR" evidence="3">
    <location>
        <begin position="315"/>
        <end position="348"/>
    </location>
</feature>
<dbReference type="EMBL" id="CAJOAZ010002910">
    <property type="protein sequence ID" value="CAF3969729.1"/>
    <property type="molecule type" value="Genomic_DNA"/>
</dbReference>
<evidence type="ECO:0000256" key="1">
    <source>
        <dbReference type="ARBA" id="ARBA00022737"/>
    </source>
</evidence>
<reference evidence="5" key="1">
    <citation type="submission" date="2021-02" db="EMBL/GenBank/DDBJ databases">
        <authorList>
            <person name="Nowell W R."/>
        </authorList>
    </citation>
    <scope>NUCLEOTIDE SEQUENCE</scope>
</reference>
<organism evidence="5 6">
    <name type="scientific">Adineta steineri</name>
    <dbReference type="NCBI Taxonomy" id="433720"/>
    <lineage>
        <taxon>Eukaryota</taxon>
        <taxon>Metazoa</taxon>
        <taxon>Spiralia</taxon>
        <taxon>Gnathifera</taxon>
        <taxon>Rotifera</taxon>
        <taxon>Eurotatoria</taxon>
        <taxon>Bdelloidea</taxon>
        <taxon>Adinetida</taxon>
        <taxon>Adinetidae</taxon>
        <taxon>Adineta</taxon>
    </lineage>
</organism>
<name>A0A819LN70_9BILA</name>
<dbReference type="SUPFAM" id="SSF48452">
    <property type="entry name" value="TPR-like"/>
    <property type="match status" value="1"/>
</dbReference>
<evidence type="ECO:0000313" key="6">
    <source>
        <dbReference type="Proteomes" id="UP000663844"/>
    </source>
</evidence>
<evidence type="ECO:0000256" key="3">
    <source>
        <dbReference type="PROSITE-ProRule" id="PRU00339"/>
    </source>
</evidence>
<accession>A0A819LN70</accession>
<dbReference type="PROSITE" id="PS50005">
    <property type="entry name" value="TPR"/>
    <property type="match status" value="1"/>
</dbReference>
<dbReference type="Gene3D" id="1.25.40.10">
    <property type="entry name" value="Tetratricopeptide repeat domain"/>
    <property type="match status" value="1"/>
</dbReference>
<dbReference type="Proteomes" id="UP000663844">
    <property type="component" value="Unassembled WGS sequence"/>
</dbReference>
<keyword evidence="2 3" id="KW-0802">TPR repeat</keyword>
<dbReference type="Pfam" id="PF07719">
    <property type="entry name" value="TPR_2"/>
    <property type="match status" value="1"/>
</dbReference>
<evidence type="ECO:0000313" key="5">
    <source>
        <dbReference type="EMBL" id="CAF3969729.1"/>
    </source>
</evidence>
<comment type="caution">
    <text evidence="5">The sequence shown here is derived from an EMBL/GenBank/DDBJ whole genome shotgun (WGS) entry which is preliminary data.</text>
</comment>
<protein>
    <recommendedName>
        <fullName evidence="7">Tetratricopeptide repeat protein</fullName>
    </recommendedName>
</protein>
<proteinExistence type="predicted"/>
<dbReference type="Proteomes" id="UP000663845">
    <property type="component" value="Unassembled WGS sequence"/>
</dbReference>
<keyword evidence="1" id="KW-0677">Repeat</keyword>
<dbReference type="InterPro" id="IPR013105">
    <property type="entry name" value="TPR_2"/>
</dbReference>
<evidence type="ECO:0008006" key="7">
    <source>
        <dbReference type="Google" id="ProtNLM"/>
    </source>
</evidence>
<evidence type="ECO:0000256" key="2">
    <source>
        <dbReference type="ARBA" id="ARBA00022803"/>
    </source>
</evidence>
<evidence type="ECO:0000313" key="4">
    <source>
        <dbReference type="EMBL" id="CAF1401290.1"/>
    </source>
</evidence>
<sequence>MPLLDLKLEDLANICNTLFPNQGKEITHYVDKLHKESDDVKNFVLDPKFSQIVLNLHQSNQLNELLTLQKPFVDIQKRVSESVEISTMKTVYLTRIISSDTLKIIKSGSGKFIGIGMFILATKSLCIARTIARMLADNGLISILFQIEVIEGTRLREIDPYRVIFRLGAIFRLESINLAPDGVWYVRIKSADSEFRMIKQQLQFETDVLLSWLTYGNYLYFLKQSQQAKAYFEYLLNNLPLEHIDRPSVYSNMALIYTKENEKPEKTKAKKLYDDALKCATSIDSNSKINECRDQTCIEILTAAVPSSETEIDRSIVLGRMADVYYQTGDYKSALDHYKQALHLSADSQYRSYYQHMIITVSKCIKEK</sequence>
<gene>
    <name evidence="4" type="ORF">JYZ213_LOCUS37770</name>
    <name evidence="5" type="ORF">OXD698_LOCUS27753</name>
</gene>
<dbReference type="AlphaFoldDB" id="A0A819LN70"/>